<dbReference type="InterPro" id="IPR046744">
    <property type="entry name" value="DUF6794"/>
</dbReference>
<organism evidence="2 3">
    <name type="scientific">Anoxynatronum sibiricum</name>
    <dbReference type="NCBI Taxonomy" id="210623"/>
    <lineage>
        <taxon>Bacteria</taxon>
        <taxon>Bacillati</taxon>
        <taxon>Bacillota</taxon>
        <taxon>Clostridia</taxon>
        <taxon>Eubacteriales</taxon>
        <taxon>Clostridiaceae</taxon>
        <taxon>Anoxynatronum</taxon>
    </lineage>
</organism>
<dbReference type="EMBL" id="JBCITM010000020">
    <property type="protein sequence ID" value="MEN1761706.1"/>
    <property type="molecule type" value="Genomic_DNA"/>
</dbReference>
<feature type="domain" description="DUF6794" evidence="1">
    <location>
        <begin position="25"/>
        <end position="80"/>
    </location>
</feature>
<proteinExistence type="predicted"/>
<protein>
    <submittedName>
        <fullName evidence="2">DUF6794 domain-containing protein</fullName>
    </submittedName>
</protein>
<evidence type="ECO:0000259" key="1">
    <source>
        <dbReference type="Pfam" id="PF20594"/>
    </source>
</evidence>
<dbReference type="Pfam" id="PF20594">
    <property type="entry name" value="DUF6794"/>
    <property type="match status" value="1"/>
</dbReference>
<evidence type="ECO:0000313" key="3">
    <source>
        <dbReference type="Proteomes" id="UP001407405"/>
    </source>
</evidence>
<name>A0ABU9VX21_9CLOT</name>
<sequence length="88" mass="10429">MLPMTIHFLSKKVFIEHIAQDCLSQLNDDDKKHMKENPDPFQYHFGLGMFIRNNYIYGNNSIKFEFESPDDLSSEIIDRMLEILSEED</sequence>
<keyword evidence="3" id="KW-1185">Reference proteome</keyword>
<evidence type="ECO:0000313" key="2">
    <source>
        <dbReference type="EMBL" id="MEN1761706.1"/>
    </source>
</evidence>
<dbReference type="Proteomes" id="UP001407405">
    <property type="component" value="Unassembled WGS sequence"/>
</dbReference>
<reference evidence="2 3" key="1">
    <citation type="submission" date="2024-04" db="EMBL/GenBank/DDBJ databases">
        <title>Genome sequencing and metabolic network reconstruction of aminoacids and betaine degradation by Anoxynatronum sibiricum.</title>
        <authorList>
            <person name="Detkova E.N."/>
            <person name="Boltjanskaja Y.V."/>
            <person name="Mardanov A.V."/>
            <person name="Kevbrin V."/>
        </authorList>
    </citation>
    <scope>NUCLEOTIDE SEQUENCE [LARGE SCALE GENOMIC DNA]</scope>
    <source>
        <strain evidence="2 3">Z-7981</strain>
    </source>
</reference>
<gene>
    <name evidence="2" type="ORF">AAIG11_14560</name>
</gene>
<comment type="caution">
    <text evidence="2">The sequence shown here is derived from an EMBL/GenBank/DDBJ whole genome shotgun (WGS) entry which is preliminary data.</text>
</comment>
<accession>A0ABU9VX21</accession>